<dbReference type="Pfam" id="PF00271">
    <property type="entry name" value="Helicase_C"/>
    <property type="match status" value="1"/>
</dbReference>
<dbReference type="GO" id="GO:0016787">
    <property type="term" value="F:hydrolase activity"/>
    <property type="evidence" value="ECO:0007669"/>
    <property type="project" value="UniProtKB-KW"/>
</dbReference>
<dbReference type="InterPro" id="IPR052583">
    <property type="entry name" value="ATP-helicase/E3_Ub-Ligase"/>
</dbReference>
<dbReference type="InterPro" id="IPR001650">
    <property type="entry name" value="Helicase_C-like"/>
</dbReference>
<dbReference type="GO" id="GO:0005524">
    <property type="term" value="F:ATP binding"/>
    <property type="evidence" value="ECO:0007669"/>
    <property type="project" value="InterPro"/>
</dbReference>
<dbReference type="InterPro" id="IPR000330">
    <property type="entry name" value="SNF2_N"/>
</dbReference>
<feature type="region of interest" description="Disordered" evidence="6">
    <location>
        <begin position="1"/>
        <end position="20"/>
    </location>
</feature>
<proteinExistence type="predicted"/>
<dbReference type="PANTHER" id="PTHR45865">
    <property type="entry name" value="E3 UBIQUITIN-PROTEIN LIGASE SHPRH FAMILY MEMBER"/>
    <property type="match status" value="1"/>
</dbReference>
<dbReference type="GO" id="GO:0005634">
    <property type="term" value="C:nucleus"/>
    <property type="evidence" value="ECO:0007669"/>
    <property type="project" value="TreeGrafter"/>
</dbReference>
<dbReference type="InterPro" id="IPR011011">
    <property type="entry name" value="Znf_FYVE_PHD"/>
</dbReference>
<dbReference type="CDD" id="cd18793">
    <property type="entry name" value="SF2_C_SNF"/>
    <property type="match status" value="1"/>
</dbReference>
<organism evidence="9 10">
    <name type="scientific">Dreissena polymorpha</name>
    <name type="common">Zebra mussel</name>
    <name type="synonym">Mytilus polymorpha</name>
    <dbReference type="NCBI Taxonomy" id="45954"/>
    <lineage>
        <taxon>Eukaryota</taxon>
        <taxon>Metazoa</taxon>
        <taxon>Spiralia</taxon>
        <taxon>Lophotrochozoa</taxon>
        <taxon>Mollusca</taxon>
        <taxon>Bivalvia</taxon>
        <taxon>Autobranchia</taxon>
        <taxon>Heteroconchia</taxon>
        <taxon>Euheterodonta</taxon>
        <taxon>Imparidentia</taxon>
        <taxon>Neoheterodontei</taxon>
        <taxon>Myida</taxon>
        <taxon>Dreissenoidea</taxon>
        <taxon>Dreissenidae</taxon>
        <taxon>Dreissena</taxon>
    </lineage>
</organism>
<dbReference type="GO" id="GO:0000209">
    <property type="term" value="P:protein polyubiquitination"/>
    <property type="evidence" value="ECO:0007669"/>
    <property type="project" value="TreeGrafter"/>
</dbReference>
<reference evidence="9" key="2">
    <citation type="submission" date="2020-11" db="EMBL/GenBank/DDBJ databases">
        <authorList>
            <person name="McCartney M.A."/>
            <person name="Auch B."/>
            <person name="Kono T."/>
            <person name="Mallez S."/>
            <person name="Becker A."/>
            <person name="Gohl D.M."/>
            <person name="Silverstein K.A.T."/>
            <person name="Koren S."/>
            <person name="Bechman K.B."/>
            <person name="Herman A."/>
            <person name="Abrahante J.E."/>
            <person name="Garbe J."/>
        </authorList>
    </citation>
    <scope>NUCLEOTIDE SEQUENCE</scope>
    <source>
        <strain evidence="9">Duluth1</strain>
        <tissue evidence="9">Whole animal</tissue>
    </source>
</reference>
<sequence>MGKRKQSVPQKANETTRKQLTWNMLENAPAAASGVNILDDHDPALLEELEVAESLSSPKKQSKYEAATCNVLEIKRDFSQATSNPSYRRDDLLDIFDLHLQNCSFDIKLYTQQKVKKSGWKFELASFEFQLCPEPLFVPLPVQGLPNVEVFTLHISKEGEKNLISYSVENGTTPVSSKSTLKKSSEDKSVKFWLFVSNVPGSILEALRCRTLQVVLDDFDSKNMIFRVKVIGNEDTLTKVLHPSDSIRPRVLNDSLKTIISHFYGISEPCYDHLPYTRKHDIDAMLRVVKESHYKTSLPLLPFVQHPDLLPRLRRYQQEAITWMVHQEKRAEAKDENTGTLNVLYTTIKTLDGQVLYFNKYAGMLLREFPVHQPVPPGGILGDEMGMGKTVEVLGCMLHHPRASVPLPEPLPVIEVDVNEFSMKKKNKRKRKKKSQTDDSDSDDTIVYMDYQADLNSLDKDHSGSVNQSGDHADLSISQSGSSNQSCDKTKYDIGQSQSSSQSCDETKLDDERSASSNMTGDETKSQSKNSKSEESFVDKTGDGDGEKLSCDLEVTRDNEVQNDIEKSLCNAGAGNNLPNKTRSSKKQNQGAIQKVNNTKEISNAEVQFKNIFAEKPEYHQSEFECVCGAHRFQSGKKWRRLHPVQCSICRLWQHAECVSYNLQDPLRGPFKCPHCHAASMPIPSGATLIISPASISHQWVDEILKHVAKKALNVLVYPGVGNGKKGYIQPQTLACQDIVITTYETLRKELDYVDLPHSNSAEGRKLRHPKRFMAIPSPLTAVQWWRVCLDEAQMVECTTTKTAQMAQRLCAVNRWCVTGTPIQKDIEDLVGLLLFLGVDPYCNAMWWHRLLYDPYCHGVTGPMHDLLTSVLWRNVKADVLDQIDIPIQTEETEWLNFSPVEEHFYRRQYQACANMSMKILSRWSDSSVRLSSLERSTVFQMLNPLVRLRQACCHPQVVRGEFVPLKKDMMSMEDLLDSLIKKAKLEAEEAHRQLVAAINGQAGLHIIQEQYSEAVDKYREVLMSVEEHKGRLKTDSLQQLHAMYNLNEILASQPAGVAPTLRDDQLPRQIEELKERYLAKAIAYVTSTEEALAPAQVEVKELQREVKDVDLWFLDVIQWAEDYEHTETLLWKVAEDVRKDKSHFDRNQRERPRSFLERHLNSPRALQHAMHTSLNEMKAAYAVLFKAMKGLQGKPSQDLINLTVECCLRPVAEVLNSCPFCKTRELFESYESRLFAFVEKEVIRLGPEVGGYKASREGTWADSDLEKALKSLLGFAKTYKIAEDLIEYGTSHLKLIEAQKKEYKKLRAHWAGIKEHVATFDELDMSTTRLRLRLPDEPVPDTPQMNVLDHSELSQHSLKLSSDRIVANGELRRKLGQLLYLSNLAKNQVNTEDGHNPEACPICQQELGKNWSVMQCGHCFCMDCMRILQERAGFGRQNFTVKCAICRQSSHQSEISYVVTSRGYGDEEDIKVRGSHSTKVEAVVRCLLRIRKLDPTAKSLVFSTWVDVLSIIGKALTENDLSFKPLYASGKFQHNLSAFKEDPRETILLLPIHSGANGLNLIEATHVLLVEPVLNPAQELQAIGRVHRIGQTKPTYVHRFLVKNTIEQKMHTLLQSINVSPNVTKGADEYSLTIGDISALFSQQMETVDREGAHTPEVVESNDSDRTGVNVLDSHVMAGSSGIGYEHLERDDVDYNVNQDENSGLGGESVVHGARESPGSSQGVSGLGQCVRNNGQGVGDNGQDVGDNGQDVGNNGTCSKNVSNVKSCSGNHNNDVNDLNPVTDIIREHDENTNQSEDIPIDQR</sequence>
<dbReference type="InterPro" id="IPR013083">
    <property type="entry name" value="Znf_RING/FYVE/PHD"/>
</dbReference>
<dbReference type="InterPro" id="IPR038718">
    <property type="entry name" value="SNF2-like_sf"/>
</dbReference>
<feature type="region of interest" description="Disordered" evidence="6">
    <location>
        <begin position="1697"/>
        <end position="1759"/>
    </location>
</feature>
<dbReference type="Pfam" id="PF21325">
    <property type="entry name" value="SHPRH_helical-1st"/>
    <property type="match status" value="1"/>
</dbReference>
<feature type="compositionally biased region" description="Polar residues" evidence="6">
    <location>
        <begin position="577"/>
        <end position="595"/>
    </location>
</feature>
<keyword evidence="4" id="KW-0862">Zinc</keyword>
<feature type="compositionally biased region" description="Low complexity" evidence="6">
    <location>
        <begin position="1742"/>
        <end position="1757"/>
    </location>
</feature>
<feature type="region of interest" description="Disordered" evidence="6">
    <location>
        <begin position="457"/>
        <end position="550"/>
    </location>
</feature>
<feature type="domain" description="Helicase C-terminal" evidence="8">
    <location>
        <begin position="1483"/>
        <end position="1639"/>
    </location>
</feature>
<feature type="compositionally biased region" description="Basic residues" evidence="6">
    <location>
        <begin position="424"/>
        <end position="434"/>
    </location>
</feature>
<keyword evidence="1" id="KW-0479">Metal-binding</keyword>
<feature type="compositionally biased region" description="Polar residues" evidence="6">
    <location>
        <begin position="7"/>
        <end position="20"/>
    </location>
</feature>
<dbReference type="PROSITE" id="PS01359">
    <property type="entry name" value="ZF_PHD_1"/>
    <property type="match status" value="1"/>
</dbReference>
<dbReference type="Pfam" id="PF21324">
    <property type="entry name" value="SHPRH_helical-2nd"/>
    <property type="match status" value="1"/>
</dbReference>
<dbReference type="EMBL" id="JAIWYP010000011">
    <property type="protein sequence ID" value="KAH3735745.1"/>
    <property type="molecule type" value="Genomic_DNA"/>
</dbReference>
<feature type="compositionally biased region" description="Polar residues" evidence="6">
    <location>
        <begin position="495"/>
        <end position="504"/>
    </location>
</feature>
<dbReference type="PROSITE" id="PS50089">
    <property type="entry name" value="ZF_RING_2"/>
    <property type="match status" value="1"/>
</dbReference>
<keyword evidence="2 5" id="KW-0863">Zinc-finger</keyword>
<dbReference type="GO" id="GO:0008270">
    <property type="term" value="F:zinc ion binding"/>
    <property type="evidence" value="ECO:0007669"/>
    <property type="project" value="UniProtKB-KW"/>
</dbReference>
<dbReference type="SUPFAM" id="SSF57903">
    <property type="entry name" value="FYVE/PHD zinc finger"/>
    <property type="match status" value="1"/>
</dbReference>
<dbReference type="InterPro" id="IPR001841">
    <property type="entry name" value="Znf_RING"/>
</dbReference>
<dbReference type="InterPro" id="IPR019786">
    <property type="entry name" value="Zinc_finger_PHD-type_CS"/>
</dbReference>
<evidence type="ECO:0000256" key="1">
    <source>
        <dbReference type="ARBA" id="ARBA00022723"/>
    </source>
</evidence>
<dbReference type="InterPro" id="IPR048686">
    <property type="entry name" value="SHPRH_helical_1st"/>
</dbReference>
<dbReference type="InterPro" id="IPR027417">
    <property type="entry name" value="P-loop_NTPase"/>
</dbReference>
<protein>
    <recommendedName>
        <fullName evidence="11">E3 ubiquitin-protein ligase SHPRH</fullName>
    </recommendedName>
</protein>
<dbReference type="Proteomes" id="UP000828390">
    <property type="component" value="Unassembled WGS sequence"/>
</dbReference>
<feature type="compositionally biased region" description="Basic and acidic residues" evidence="6">
    <location>
        <begin position="522"/>
        <end position="550"/>
    </location>
</feature>
<evidence type="ECO:0000256" key="4">
    <source>
        <dbReference type="ARBA" id="ARBA00022833"/>
    </source>
</evidence>
<keyword evidence="3" id="KW-0378">Hydrolase</keyword>
<evidence type="ECO:0008006" key="11">
    <source>
        <dbReference type="Google" id="ProtNLM"/>
    </source>
</evidence>
<evidence type="ECO:0000313" key="10">
    <source>
        <dbReference type="Proteomes" id="UP000828390"/>
    </source>
</evidence>
<dbReference type="Gene3D" id="3.30.40.10">
    <property type="entry name" value="Zinc/RING finger domain, C3HC4 (zinc finger)"/>
    <property type="match status" value="2"/>
</dbReference>
<dbReference type="CDD" id="cd18070">
    <property type="entry name" value="DEXQc_SHPRH"/>
    <property type="match status" value="1"/>
</dbReference>
<feature type="compositionally biased region" description="Low complexity" evidence="6">
    <location>
        <begin position="476"/>
        <end position="486"/>
    </location>
</feature>
<dbReference type="CDD" id="cd16569">
    <property type="entry name" value="RING-HC_SHPRH-like"/>
    <property type="match status" value="1"/>
</dbReference>
<dbReference type="InterPro" id="IPR017907">
    <property type="entry name" value="Znf_RING_CS"/>
</dbReference>
<dbReference type="Gene3D" id="3.40.50.300">
    <property type="entry name" value="P-loop containing nucleotide triphosphate hydrolases"/>
    <property type="match status" value="1"/>
</dbReference>
<accession>A0A9D4HUM8</accession>
<dbReference type="GO" id="GO:0006974">
    <property type="term" value="P:DNA damage response"/>
    <property type="evidence" value="ECO:0007669"/>
    <property type="project" value="TreeGrafter"/>
</dbReference>
<evidence type="ECO:0000256" key="3">
    <source>
        <dbReference type="ARBA" id="ARBA00022801"/>
    </source>
</evidence>
<name>A0A9D4HUM8_DREPO</name>
<dbReference type="CDD" id="cd15547">
    <property type="entry name" value="PHD_SHPRH"/>
    <property type="match status" value="1"/>
</dbReference>
<evidence type="ECO:0000256" key="2">
    <source>
        <dbReference type="ARBA" id="ARBA00022771"/>
    </source>
</evidence>
<dbReference type="InterPro" id="IPR049730">
    <property type="entry name" value="SNF2/RAD54-like_C"/>
</dbReference>
<evidence type="ECO:0000259" key="8">
    <source>
        <dbReference type="PROSITE" id="PS51194"/>
    </source>
</evidence>
<dbReference type="SUPFAM" id="SSF57850">
    <property type="entry name" value="RING/U-box"/>
    <property type="match status" value="1"/>
</dbReference>
<feature type="region of interest" description="Disordered" evidence="6">
    <location>
        <begin position="570"/>
        <end position="595"/>
    </location>
</feature>
<dbReference type="InterPro" id="IPR048695">
    <property type="entry name" value="SHPRH_helical_2nd"/>
</dbReference>
<evidence type="ECO:0000259" key="7">
    <source>
        <dbReference type="PROSITE" id="PS50089"/>
    </source>
</evidence>
<dbReference type="SMART" id="SM00184">
    <property type="entry name" value="RING"/>
    <property type="match status" value="1"/>
</dbReference>
<dbReference type="Gene3D" id="3.40.50.10810">
    <property type="entry name" value="Tandem AAA-ATPase domain"/>
    <property type="match status" value="1"/>
</dbReference>
<dbReference type="FunFam" id="3.40.50.10810:FF:000013">
    <property type="entry name" value="E3 ubiquitin-protein ligase SHPRH isoform X2"/>
    <property type="match status" value="1"/>
</dbReference>
<evidence type="ECO:0000256" key="5">
    <source>
        <dbReference type="PROSITE-ProRule" id="PRU00175"/>
    </source>
</evidence>
<gene>
    <name evidence="9" type="ORF">DPMN_042280</name>
</gene>
<feature type="compositionally biased region" description="Basic and acidic residues" evidence="6">
    <location>
        <begin position="505"/>
        <end position="514"/>
    </location>
</feature>
<dbReference type="SMART" id="SM00249">
    <property type="entry name" value="PHD"/>
    <property type="match status" value="2"/>
</dbReference>
<evidence type="ECO:0000256" key="6">
    <source>
        <dbReference type="SAM" id="MobiDB-lite"/>
    </source>
</evidence>
<dbReference type="PANTHER" id="PTHR45865:SF1">
    <property type="entry name" value="E3 UBIQUITIN-PROTEIN LIGASE SHPRH"/>
    <property type="match status" value="1"/>
</dbReference>
<dbReference type="InterPro" id="IPR001965">
    <property type="entry name" value="Znf_PHD"/>
</dbReference>
<feature type="domain" description="RING-type" evidence="7">
    <location>
        <begin position="1401"/>
        <end position="1448"/>
    </location>
</feature>
<dbReference type="InterPro" id="IPR014001">
    <property type="entry name" value="Helicase_ATP-bd"/>
</dbReference>
<dbReference type="SUPFAM" id="SSF52540">
    <property type="entry name" value="P-loop containing nucleoside triphosphate hydrolases"/>
    <property type="match status" value="3"/>
</dbReference>
<dbReference type="PROSITE" id="PS51194">
    <property type="entry name" value="HELICASE_CTER"/>
    <property type="match status" value="1"/>
</dbReference>
<comment type="caution">
    <text evidence="9">The sequence shown here is derived from an EMBL/GenBank/DDBJ whole genome shotgun (WGS) entry which is preliminary data.</text>
</comment>
<dbReference type="OrthoDB" id="423559at2759"/>
<dbReference type="Pfam" id="PF00176">
    <property type="entry name" value="SNF2-rel_dom"/>
    <property type="match status" value="1"/>
</dbReference>
<dbReference type="GO" id="GO:0061630">
    <property type="term" value="F:ubiquitin protein ligase activity"/>
    <property type="evidence" value="ECO:0007669"/>
    <property type="project" value="TreeGrafter"/>
</dbReference>
<dbReference type="SMART" id="SM00487">
    <property type="entry name" value="DEXDc"/>
    <property type="match status" value="1"/>
</dbReference>
<dbReference type="SMART" id="SM00490">
    <property type="entry name" value="HELICc"/>
    <property type="match status" value="1"/>
</dbReference>
<keyword evidence="10" id="KW-1185">Reference proteome</keyword>
<reference evidence="9" key="1">
    <citation type="journal article" date="2019" name="bioRxiv">
        <title>The Genome of the Zebra Mussel, Dreissena polymorpha: A Resource for Invasive Species Research.</title>
        <authorList>
            <person name="McCartney M.A."/>
            <person name="Auch B."/>
            <person name="Kono T."/>
            <person name="Mallez S."/>
            <person name="Zhang Y."/>
            <person name="Obille A."/>
            <person name="Becker A."/>
            <person name="Abrahante J.E."/>
            <person name="Garbe J."/>
            <person name="Badalamenti J.P."/>
            <person name="Herman A."/>
            <person name="Mangelson H."/>
            <person name="Liachko I."/>
            <person name="Sullivan S."/>
            <person name="Sone E.D."/>
            <person name="Koren S."/>
            <person name="Silverstein K.A.T."/>
            <person name="Beckman K.B."/>
            <person name="Gohl D.M."/>
        </authorList>
    </citation>
    <scope>NUCLEOTIDE SEQUENCE</scope>
    <source>
        <strain evidence="9">Duluth1</strain>
        <tissue evidence="9">Whole animal</tissue>
    </source>
</reference>
<dbReference type="PROSITE" id="PS00518">
    <property type="entry name" value="ZF_RING_1"/>
    <property type="match status" value="1"/>
</dbReference>
<feature type="region of interest" description="Disordered" evidence="6">
    <location>
        <begin position="424"/>
        <end position="445"/>
    </location>
</feature>
<evidence type="ECO:0000313" key="9">
    <source>
        <dbReference type="EMBL" id="KAH3735745.1"/>
    </source>
</evidence>